<dbReference type="Proteomes" id="UP000215914">
    <property type="component" value="Unassembled WGS sequence"/>
</dbReference>
<dbReference type="SUPFAM" id="SSF48264">
    <property type="entry name" value="Cytochrome P450"/>
    <property type="match status" value="1"/>
</dbReference>
<reference evidence="1" key="2">
    <citation type="submission" date="2020-06" db="EMBL/GenBank/DDBJ databases">
        <title>Helianthus annuus Genome sequencing and assembly Release 2.</title>
        <authorList>
            <person name="Gouzy J."/>
            <person name="Langlade N."/>
            <person name="Munos S."/>
        </authorList>
    </citation>
    <scope>NUCLEOTIDE SEQUENCE</scope>
    <source>
        <tissue evidence="1">Leaves</tissue>
    </source>
</reference>
<comment type="caution">
    <text evidence="1">The sequence shown here is derived from an EMBL/GenBank/DDBJ whole genome shotgun (WGS) entry which is preliminary data.</text>
</comment>
<dbReference type="Gene3D" id="1.10.630.10">
    <property type="entry name" value="Cytochrome P450"/>
    <property type="match status" value="1"/>
</dbReference>
<reference evidence="1" key="1">
    <citation type="journal article" date="2017" name="Nature">
        <title>The sunflower genome provides insights into oil metabolism, flowering and Asterid evolution.</title>
        <authorList>
            <person name="Badouin H."/>
            <person name="Gouzy J."/>
            <person name="Grassa C.J."/>
            <person name="Murat F."/>
            <person name="Staton S.E."/>
            <person name="Cottret L."/>
            <person name="Lelandais-Briere C."/>
            <person name="Owens G.L."/>
            <person name="Carrere S."/>
            <person name="Mayjonade B."/>
            <person name="Legrand L."/>
            <person name="Gill N."/>
            <person name="Kane N.C."/>
            <person name="Bowers J.E."/>
            <person name="Hubner S."/>
            <person name="Bellec A."/>
            <person name="Berard A."/>
            <person name="Berges H."/>
            <person name="Blanchet N."/>
            <person name="Boniface M.C."/>
            <person name="Brunel D."/>
            <person name="Catrice O."/>
            <person name="Chaidir N."/>
            <person name="Claudel C."/>
            <person name="Donnadieu C."/>
            <person name="Faraut T."/>
            <person name="Fievet G."/>
            <person name="Helmstetter N."/>
            <person name="King M."/>
            <person name="Knapp S.J."/>
            <person name="Lai Z."/>
            <person name="Le Paslier M.C."/>
            <person name="Lippi Y."/>
            <person name="Lorenzon L."/>
            <person name="Mandel J.R."/>
            <person name="Marage G."/>
            <person name="Marchand G."/>
            <person name="Marquand E."/>
            <person name="Bret-Mestries E."/>
            <person name="Morien E."/>
            <person name="Nambeesan S."/>
            <person name="Nguyen T."/>
            <person name="Pegot-Espagnet P."/>
            <person name="Pouilly N."/>
            <person name="Raftis F."/>
            <person name="Sallet E."/>
            <person name="Schiex T."/>
            <person name="Thomas J."/>
            <person name="Vandecasteele C."/>
            <person name="Vares D."/>
            <person name="Vear F."/>
            <person name="Vautrin S."/>
            <person name="Crespi M."/>
            <person name="Mangin B."/>
            <person name="Burke J.M."/>
            <person name="Salse J."/>
            <person name="Munos S."/>
            <person name="Vincourt P."/>
            <person name="Rieseberg L.H."/>
            <person name="Langlade N.B."/>
        </authorList>
    </citation>
    <scope>NUCLEOTIDE SEQUENCE</scope>
    <source>
        <tissue evidence="1">Leaves</tissue>
    </source>
</reference>
<dbReference type="InterPro" id="IPR036396">
    <property type="entry name" value="Cyt_P450_sf"/>
</dbReference>
<dbReference type="EMBL" id="MNCJ02000319">
    <property type="protein sequence ID" value="KAF5811769.1"/>
    <property type="molecule type" value="Genomic_DNA"/>
</dbReference>
<sequence length="52" mass="5951">MHPTAPLRLPHESSKDCVVSGYNIPHGTMLFVNVCGLYKMIQTLYKEIFKEI</sequence>
<name>A0A9K3JB93_HELAN</name>
<evidence type="ECO:0000313" key="2">
    <source>
        <dbReference type="Proteomes" id="UP000215914"/>
    </source>
</evidence>
<dbReference type="GO" id="GO:0005506">
    <property type="term" value="F:iron ion binding"/>
    <property type="evidence" value="ECO:0007669"/>
    <property type="project" value="InterPro"/>
</dbReference>
<keyword evidence="2" id="KW-1185">Reference proteome</keyword>
<keyword evidence="1" id="KW-0503">Monooxygenase</keyword>
<gene>
    <name evidence="1" type="ORF">HanXRQr2_Chr04g0185301</name>
</gene>
<dbReference type="EC" id="1.14.14.1" evidence="1"/>
<dbReference type="AlphaFoldDB" id="A0A9K3JB93"/>
<evidence type="ECO:0000313" key="1">
    <source>
        <dbReference type="EMBL" id="KAF5811769.1"/>
    </source>
</evidence>
<dbReference type="GO" id="GO:0016712">
    <property type="term" value="F:oxidoreductase activity, acting on paired donors, with incorporation or reduction of molecular oxygen, reduced flavin or flavoprotein as one donor, and incorporation of one atom of oxygen"/>
    <property type="evidence" value="ECO:0007669"/>
    <property type="project" value="UniProtKB-EC"/>
</dbReference>
<dbReference type="Pfam" id="PF00067">
    <property type="entry name" value="p450"/>
    <property type="match status" value="1"/>
</dbReference>
<proteinExistence type="predicted"/>
<dbReference type="Gramene" id="mRNA:HanXRQr2_Chr04g0185301">
    <property type="protein sequence ID" value="CDS:HanXRQr2_Chr04g0185301.1"/>
    <property type="gene ID" value="HanXRQr2_Chr04g0185301"/>
</dbReference>
<dbReference type="InterPro" id="IPR001128">
    <property type="entry name" value="Cyt_P450"/>
</dbReference>
<keyword evidence="1" id="KW-0560">Oxidoreductase</keyword>
<dbReference type="GO" id="GO:0020037">
    <property type="term" value="F:heme binding"/>
    <property type="evidence" value="ECO:0007669"/>
    <property type="project" value="InterPro"/>
</dbReference>
<organism evidence="1 2">
    <name type="scientific">Helianthus annuus</name>
    <name type="common">Common sunflower</name>
    <dbReference type="NCBI Taxonomy" id="4232"/>
    <lineage>
        <taxon>Eukaryota</taxon>
        <taxon>Viridiplantae</taxon>
        <taxon>Streptophyta</taxon>
        <taxon>Embryophyta</taxon>
        <taxon>Tracheophyta</taxon>
        <taxon>Spermatophyta</taxon>
        <taxon>Magnoliopsida</taxon>
        <taxon>eudicotyledons</taxon>
        <taxon>Gunneridae</taxon>
        <taxon>Pentapetalae</taxon>
        <taxon>asterids</taxon>
        <taxon>campanulids</taxon>
        <taxon>Asterales</taxon>
        <taxon>Asteraceae</taxon>
        <taxon>Asteroideae</taxon>
        <taxon>Heliantheae alliance</taxon>
        <taxon>Heliantheae</taxon>
        <taxon>Helianthus</taxon>
    </lineage>
</organism>
<protein>
    <submittedName>
        <fullName evidence="1">Unspecific monooxygenase</fullName>
        <ecNumber evidence="1">1.14.14.1</ecNumber>
    </submittedName>
</protein>
<accession>A0A9K3JB93</accession>